<organism evidence="2 3">
    <name type="scientific">Lentinus brumalis</name>
    <dbReference type="NCBI Taxonomy" id="2498619"/>
    <lineage>
        <taxon>Eukaryota</taxon>
        <taxon>Fungi</taxon>
        <taxon>Dikarya</taxon>
        <taxon>Basidiomycota</taxon>
        <taxon>Agaricomycotina</taxon>
        <taxon>Agaricomycetes</taxon>
        <taxon>Polyporales</taxon>
        <taxon>Polyporaceae</taxon>
        <taxon>Lentinus</taxon>
    </lineage>
</organism>
<accession>A0A371CSP0</accession>
<protein>
    <submittedName>
        <fullName evidence="2">Uncharacterized protein</fullName>
    </submittedName>
</protein>
<name>A0A371CSP0_9APHY</name>
<dbReference type="AlphaFoldDB" id="A0A371CSP0"/>
<dbReference type="Proteomes" id="UP000256964">
    <property type="component" value="Unassembled WGS sequence"/>
</dbReference>
<evidence type="ECO:0000313" key="2">
    <source>
        <dbReference type="EMBL" id="RDX43286.1"/>
    </source>
</evidence>
<proteinExistence type="predicted"/>
<dbReference type="OrthoDB" id="3245901at2759"/>
<evidence type="ECO:0000313" key="3">
    <source>
        <dbReference type="Proteomes" id="UP000256964"/>
    </source>
</evidence>
<reference evidence="2 3" key="1">
    <citation type="journal article" date="2018" name="Biotechnol. Biofuels">
        <title>Integrative visual omics of the white-rot fungus Polyporus brumalis exposes the biotechnological potential of its oxidative enzymes for delignifying raw plant biomass.</title>
        <authorList>
            <person name="Miyauchi S."/>
            <person name="Rancon A."/>
            <person name="Drula E."/>
            <person name="Hage H."/>
            <person name="Chaduli D."/>
            <person name="Favel A."/>
            <person name="Grisel S."/>
            <person name="Henrissat B."/>
            <person name="Herpoel-Gimbert I."/>
            <person name="Ruiz-Duenas F.J."/>
            <person name="Chevret D."/>
            <person name="Hainaut M."/>
            <person name="Lin J."/>
            <person name="Wang M."/>
            <person name="Pangilinan J."/>
            <person name="Lipzen A."/>
            <person name="Lesage-Meessen L."/>
            <person name="Navarro D."/>
            <person name="Riley R."/>
            <person name="Grigoriev I.V."/>
            <person name="Zhou S."/>
            <person name="Raouche S."/>
            <person name="Rosso M.N."/>
        </authorList>
    </citation>
    <scope>NUCLEOTIDE SEQUENCE [LARGE SCALE GENOMIC DNA]</scope>
    <source>
        <strain evidence="2 3">BRFM 1820</strain>
    </source>
</reference>
<feature type="region of interest" description="Disordered" evidence="1">
    <location>
        <begin position="15"/>
        <end position="35"/>
    </location>
</feature>
<dbReference type="EMBL" id="KZ857467">
    <property type="protein sequence ID" value="RDX43286.1"/>
    <property type="molecule type" value="Genomic_DNA"/>
</dbReference>
<dbReference type="STRING" id="139420.A0A371CSP0"/>
<feature type="compositionally biased region" description="Polar residues" evidence="1">
    <location>
        <begin position="16"/>
        <end position="35"/>
    </location>
</feature>
<evidence type="ECO:0000256" key="1">
    <source>
        <dbReference type="SAM" id="MobiDB-lite"/>
    </source>
</evidence>
<sequence>MSLIEIPLPYYALQPHASSPSNPGPSSIASRGRTLRSSEFNRSGLVVDSIAAHRYARLDSEQRSAGYKRRKAWKFALEKLVFTSQEIAAIHTPLRRRIYRASLEAHIEQLHEQLPSDFLTPVEFLPCCEFNDRIPRSMLAGLQHDAQEIKLILLELEGAVSCPPS</sequence>
<keyword evidence="3" id="KW-1185">Reference proteome</keyword>
<gene>
    <name evidence="2" type="ORF">OH76DRAFT_1361381</name>
</gene>